<dbReference type="Proteomes" id="UP000886804">
    <property type="component" value="Unassembled WGS sequence"/>
</dbReference>
<proteinExistence type="predicted"/>
<evidence type="ECO:0000313" key="1">
    <source>
        <dbReference type="EMBL" id="HJB07999.1"/>
    </source>
</evidence>
<dbReference type="AlphaFoldDB" id="A0A9D2RL63"/>
<dbReference type="EMBL" id="DWYS01000108">
    <property type="protein sequence ID" value="HJB07999.1"/>
    <property type="molecule type" value="Genomic_DNA"/>
</dbReference>
<protein>
    <submittedName>
        <fullName evidence="1">Uncharacterized protein</fullName>
    </submittedName>
</protein>
<organism evidence="1 2">
    <name type="scientific">Candidatus Enterocloster faecavium</name>
    <dbReference type="NCBI Taxonomy" id="2838560"/>
    <lineage>
        <taxon>Bacteria</taxon>
        <taxon>Bacillati</taxon>
        <taxon>Bacillota</taxon>
        <taxon>Clostridia</taxon>
        <taxon>Lachnospirales</taxon>
        <taxon>Lachnospiraceae</taxon>
        <taxon>Enterocloster</taxon>
    </lineage>
</organism>
<sequence>MELRLFKIVKTGELCKKCEIGTRLLLAAIGFCLVLSNAAEPYFQGFCGIDVFIWERLNSSIYAEMV</sequence>
<accession>A0A9D2RL63</accession>
<gene>
    <name evidence="1" type="ORF">H9716_09080</name>
</gene>
<reference evidence="1" key="2">
    <citation type="submission" date="2021-04" db="EMBL/GenBank/DDBJ databases">
        <authorList>
            <person name="Gilroy R."/>
        </authorList>
    </citation>
    <scope>NUCLEOTIDE SEQUENCE</scope>
    <source>
        <strain evidence="1">CHK188-4685</strain>
    </source>
</reference>
<comment type="caution">
    <text evidence="1">The sequence shown here is derived from an EMBL/GenBank/DDBJ whole genome shotgun (WGS) entry which is preliminary data.</text>
</comment>
<evidence type="ECO:0000313" key="2">
    <source>
        <dbReference type="Proteomes" id="UP000886804"/>
    </source>
</evidence>
<reference evidence="1" key="1">
    <citation type="journal article" date="2021" name="PeerJ">
        <title>Extensive microbial diversity within the chicken gut microbiome revealed by metagenomics and culture.</title>
        <authorList>
            <person name="Gilroy R."/>
            <person name="Ravi A."/>
            <person name="Getino M."/>
            <person name="Pursley I."/>
            <person name="Horton D.L."/>
            <person name="Alikhan N.F."/>
            <person name="Baker D."/>
            <person name="Gharbi K."/>
            <person name="Hall N."/>
            <person name="Watson M."/>
            <person name="Adriaenssens E.M."/>
            <person name="Foster-Nyarko E."/>
            <person name="Jarju S."/>
            <person name="Secka A."/>
            <person name="Antonio M."/>
            <person name="Oren A."/>
            <person name="Chaudhuri R.R."/>
            <person name="La Ragione R."/>
            <person name="Hildebrand F."/>
            <person name="Pallen M.J."/>
        </authorList>
    </citation>
    <scope>NUCLEOTIDE SEQUENCE</scope>
    <source>
        <strain evidence="1">CHK188-4685</strain>
    </source>
</reference>
<name>A0A9D2RL63_9FIRM</name>